<evidence type="ECO:0000313" key="3">
    <source>
        <dbReference type="Proteomes" id="UP001558652"/>
    </source>
</evidence>
<keyword evidence="3" id="KW-1185">Reference proteome</keyword>
<feature type="compositionally biased region" description="Basic residues" evidence="1">
    <location>
        <begin position="77"/>
        <end position="87"/>
    </location>
</feature>
<dbReference type="AlphaFoldDB" id="A0ABD0YCP8"/>
<feature type="region of interest" description="Disordered" evidence="1">
    <location>
        <begin position="120"/>
        <end position="152"/>
    </location>
</feature>
<feature type="region of interest" description="Disordered" evidence="1">
    <location>
        <begin position="1"/>
        <end position="108"/>
    </location>
</feature>
<gene>
    <name evidence="2" type="ORF">AAG570_005533</name>
</gene>
<accession>A0ABD0YCP8</accession>
<reference evidence="2 3" key="1">
    <citation type="submission" date="2024-07" db="EMBL/GenBank/DDBJ databases">
        <title>Chromosome-level genome assembly of the water stick insect Ranatra chinensis (Heteroptera: Nepidae).</title>
        <authorList>
            <person name="Liu X."/>
        </authorList>
    </citation>
    <scope>NUCLEOTIDE SEQUENCE [LARGE SCALE GENOMIC DNA]</scope>
    <source>
        <strain evidence="2">Cailab_2021Rc</strain>
        <tissue evidence="2">Muscle</tissue>
    </source>
</reference>
<comment type="caution">
    <text evidence="2">The sequence shown here is derived from an EMBL/GenBank/DDBJ whole genome shotgun (WGS) entry which is preliminary data.</text>
</comment>
<name>A0ABD0YCP8_9HEMI</name>
<evidence type="ECO:0000256" key="1">
    <source>
        <dbReference type="SAM" id="MobiDB-lite"/>
    </source>
</evidence>
<evidence type="ECO:0000313" key="2">
    <source>
        <dbReference type="EMBL" id="KAL1116038.1"/>
    </source>
</evidence>
<sequence>MQESEPPWQEVCPEDEVCCYPPKNTSLAPSDDRNKPPKPRPQTNTDPSGGPIEAPLPEASPTEVVIPQQPEKAGCGFRRHIANKKRRNPLDPRIAGVENQPHQKNQRRLTLKRAVFADEVPHTPPVATRAASETINRTSGVPMRVTHSNLNP</sequence>
<dbReference type="Proteomes" id="UP001558652">
    <property type="component" value="Unassembled WGS sequence"/>
</dbReference>
<protein>
    <submittedName>
        <fullName evidence="2">Uncharacterized protein</fullName>
    </submittedName>
</protein>
<dbReference type="EMBL" id="JBFDAA010000018">
    <property type="protein sequence ID" value="KAL1116038.1"/>
    <property type="molecule type" value="Genomic_DNA"/>
</dbReference>
<organism evidence="2 3">
    <name type="scientific">Ranatra chinensis</name>
    <dbReference type="NCBI Taxonomy" id="642074"/>
    <lineage>
        <taxon>Eukaryota</taxon>
        <taxon>Metazoa</taxon>
        <taxon>Ecdysozoa</taxon>
        <taxon>Arthropoda</taxon>
        <taxon>Hexapoda</taxon>
        <taxon>Insecta</taxon>
        <taxon>Pterygota</taxon>
        <taxon>Neoptera</taxon>
        <taxon>Paraneoptera</taxon>
        <taxon>Hemiptera</taxon>
        <taxon>Heteroptera</taxon>
        <taxon>Panheteroptera</taxon>
        <taxon>Nepomorpha</taxon>
        <taxon>Nepidae</taxon>
        <taxon>Ranatrinae</taxon>
        <taxon>Ranatra</taxon>
    </lineage>
</organism>
<proteinExistence type="predicted"/>